<keyword evidence="1" id="KW-0235">DNA replication</keyword>
<dbReference type="GO" id="GO:0003677">
    <property type="term" value="F:DNA binding"/>
    <property type="evidence" value="ECO:0007669"/>
    <property type="project" value="InterPro"/>
</dbReference>
<dbReference type="SMART" id="SM00482">
    <property type="entry name" value="POLAc"/>
    <property type="match status" value="1"/>
</dbReference>
<name>X5KCB6_9CAUD</name>
<evidence type="ECO:0000256" key="1">
    <source>
        <dbReference type="ARBA" id="ARBA00022705"/>
    </source>
</evidence>
<dbReference type="PANTHER" id="PTHR10133:SF27">
    <property type="entry name" value="DNA POLYMERASE NU"/>
    <property type="match status" value="1"/>
</dbReference>
<dbReference type="GeneID" id="19487160"/>
<dbReference type="InterPro" id="IPR002298">
    <property type="entry name" value="DNA_polymerase_A"/>
</dbReference>
<proteinExistence type="predicted"/>
<dbReference type="SUPFAM" id="SSF56672">
    <property type="entry name" value="DNA/RNA polymerases"/>
    <property type="match status" value="1"/>
</dbReference>
<dbReference type="GO" id="GO:0039693">
    <property type="term" value="P:viral DNA genome replication"/>
    <property type="evidence" value="ECO:0007669"/>
    <property type="project" value="UniProtKB-KW"/>
</dbReference>
<dbReference type="Gene3D" id="3.30.70.370">
    <property type="match status" value="1"/>
</dbReference>
<keyword evidence="5" id="KW-1185">Reference proteome</keyword>
<evidence type="ECO:0000256" key="2">
    <source>
        <dbReference type="ARBA" id="ARBA00023109"/>
    </source>
</evidence>
<evidence type="ECO:0000313" key="5">
    <source>
        <dbReference type="Proteomes" id="UP000019788"/>
    </source>
</evidence>
<evidence type="ECO:0000313" key="4">
    <source>
        <dbReference type="EMBL" id="CDN96848.1"/>
    </source>
</evidence>
<accession>X5KCB6</accession>
<feature type="domain" description="DNA-directed DNA polymerase family A palm" evidence="3">
    <location>
        <begin position="587"/>
        <end position="814"/>
    </location>
</feature>
<organism evidence="4 5">
    <name type="scientific">Pseudomonas phage vB_PaeP_C2-10_Ab09</name>
    <dbReference type="NCBI Taxonomy" id="1476391"/>
    <lineage>
        <taxon>Viruses</taxon>
        <taxon>Duplodnaviria</taxon>
        <taxon>Heunggongvirae</taxon>
        <taxon>Uroviricota</taxon>
        <taxon>Caudoviricetes</taxon>
        <taxon>Schitoviridae</taxon>
        <taxon>Migulavirinae</taxon>
        <taxon>Litunavirus</taxon>
        <taxon>Litunavirus Ab09</taxon>
    </lineage>
</organism>
<dbReference type="Gene3D" id="1.20.1060.10">
    <property type="entry name" value="Taq DNA Polymerase, Chain T, domain 4"/>
    <property type="match status" value="1"/>
</dbReference>
<dbReference type="EMBL" id="HG962375">
    <property type="protein sequence ID" value="CDN96848.1"/>
    <property type="molecule type" value="Genomic_DNA"/>
</dbReference>
<reference evidence="5" key="1">
    <citation type="journal article" date="2015" name="PLoS ONE">
        <title>Investigation of a Large Collection of Pseudomonas aeruginosa Bacteriophages Collected from a Single Environmental Source in Abidjan, Cote d'Ivoire.</title>
        <authorList>
            <person name="Essoh C."/>
            <person name="Latino L."/>
            <person name="Midoux C."/>
            <person name="Blouin Y."/>
            <person name="Loukou G."/>
            <person name="Nguetta S.P."/>
            <person name="Lathro S."/>
            <person name="Cablanmian A."/>
            <person name="Kouassi A.K."/>
            <person name="Vergnaud G."/>
            <person name="Pourcel C."/>
        </authorList>
    </citation>
    <scope>NUCLEOTIDE SEQUENCE [LARGE SCALE GENOMIC DNA]</scope>
</reference>
<evidence type="ECO:0000259" key="3">
    <source>
        <dbReference type="SMART" id="SM00482"/>
    </source>
</evidence>
<dbReference type="PRINTS" id="PR00868">
    <property type="entry name" value="DNAPOLI"/>
</dbReference>
<dbReference type="GO" id="GO:0006261">
    <property type="term" value="P:DNA-templated DNA replication"/>
    <property type="evidence" value="ECO:0007669"/>
    <property type="project" value="InterPro"/>
</dbReference>
<dbReference type="Gene3D" id="3.30.420.10">
    <property type="entry name" value="Ribonuclease H-like superfamily/Ribonuclease H"/>
    <property type="match status" value="1"/>
</dbReference>
<dbReference type="InterPro" id="IPR036397">
    <property type="entry name" value="RNaseH_sf"/>
</dbReference>
<sequence>MHPRWIEPCTRRTVMKYITWEEQDSYPVAILIKEAAVSRSAAESTYIKQLEGLGVPRKNVIVLSLDYEGKKVSAKAIKECIKDRDQLLRDLGVQYAYVADSKYFKEWTKRKTDADFGNLSPPAGYDPGYLVTPGVNHQVLLFDPGQMHKLSRGFKAIVDHANGVYRPVGSDLLHNVTYIYRGHVSQAREALARLMDKPEISCDIEGFSLSMFDSGIATIGFAWSEHDAVQIQCDYREMIQDENKHHGYYEPNAEMREVLKWFFTEYPGRIIYHRANHDVKVLIYTLFMEHDLDKEGMHRGLEIMTPRMDDTKIIAYLALNSTADVSYSLKDLGQEHAGNWAQDEIKDIRLIQLDDLMKYNAVDAVTTVWVKNKYYPIMVQDQQEALYHGLFKDSLDLIIQMELVGMPMNPRKITEVNTELNNLRDGYHNTVMSHPAVAKVEVLIQTSEMEKANAKLKTIQHPLSKFSHIRFNPNSGPQVARLLHEVLDLPVLDVTATKQPSTSGGTLKKLLNHIKAEPYKDLIQALMDLGAVEKVISAFMPAFKAGRMKADGMMYLHGSFNLGGTISGRLSSSDPNLQNLPAGSTYGKLVKSLFCAPPGFLFGGADFAALEDRINALLTQDPNKIKVYTDGYDGHSMRTFAFWPDKCDGIVDTVDSINSIQKVYPDLRSKAKTPHFLLQYGGSWMGLVRQVGFSDEEAQEIETNYNKLYRVSNEWVAGEIDKATKTGYVELAFNLRLRTPLLGSTILGLKATPKEAAAESRSAGNAVSGQSWGLLTNRAAVEFRKLLLASPYKLKVEIISLIHDAIYVMWPDDPDVTVWVNNTLCKCMAWQEDPKINDKRVPLGANLDIFWPSWREACTLDYPITKERLIEQCREHAAALKEKAK</sequence>
<dbReference type="PANTHER" id="PTHR10133">
    <property type="entry name" value="DNA POLYMERASE I"/>
    <property type="match status" value="1"/>
</dbReference>
<dbReference type="Pfam" id="PF00476">
    <property type="entry name" value="DNA_pol_A"/>
    <property type="match status" value="1"/>
</dbReference>
<protein>
    <submittedName>
        <fullName evidence="4">N4 gp39-like protein</fullName>
    </submittedName>
</protein>
<dbReference type="Gene3D" id="1.10.150.20">
    <property type="entry name" value="5' to 3' exonuclease, C-terminal subdomain"/>
    <property type="match status" value="1"/>
</dbReference>
<dbReference type="InterPro" id="IPR001098">
    <property type="entry name" value="DNA-dir_DNA_pol_A_palm_dom"/>
</dbReference>
<dbReference type="Proteomes" id="UP000019788">
    <property type="component" value="Segment"/>
</dbReference>
<gene>
    <name evidence="4" type="primary">ORF35</name>
</gene>
<dbReference type="GO" id="GO:0003887">
    <property type="term" value="F:DNA-directed DNA polymerase activity"/>
    <property type="evidence" value="ECO:0007669"/>
    <property type="project" value="InterPro"/>
</dbReference>
<dbReference type="RefSeq" id="YP_009031812.1">
    <property type="nucleotide sequence ID" value="NC_024140.1"/>
</dbReference>
<dbReference type="KEGG" id="vg:19487160"/>
<dbReference type="SUPFAM" id="SSF53098">
    <property type="entry name" value="Ribonuclease H-like"/>
    <property type="match status" value="1"/>
</dbReference>
<keyword evidence="2" id="KW-1194">Viral DNA replication</keyword>
<dbReference type="InterPro" id="IPR043502">
    <property type="entry name" value="DNA/RNA_pol_sf"/>
</dbReference>
<dbReference type="InterPro" id="IPR012337">
    <property type="entry name" value="RNaseH-like_sf"/>
</dbReference>
<dbReference type="GO" id="GO:0006302">
    <property type="term" value="P:double-strand break repair"/>
    <property type="evidence" value="ECO:0007669"/>
    <property type="project" value="TreeGrafter"/>
</dbReference>